<protein>
    <submittedName>
        <fullName evidence="1">Uncharacterized protein</fullName>
    </submittedName>
</protein>
<dbReference type="RefSeq" id="WP_087213943.1">
    <property type="nucleotide sequence ID" value="NZ_NFLC01000003.1"/>
</dbReference>
<sequence>MKDERLKVEKQLSLAKVMDRLERSVSIENVVNGFYINGCAFPEDDGEMLAVIGLCIQGVSYTVLLSEKYVSYLRIGIDLFFTQLITADYYLTRKEQQEIFSQMFKIRLCSVPVITRDLVLISVVSHKDYSIWVNPKVIDHLSQNGIQLSNNKCQLDTQFNRKKLIKYGYFAYLGQAILKRDLDSEKVYQKCHSYETFLEIPKTYYNLKVIEKLKEQTFHLQRGNFLREWMKYLPF</sequence>
<dbReference type="EMBL" id="NFLC01000003">
    <property type="protein sequence ID" value="OUQ11385.1"/>
    <property type="molecule type" value="Genomic_DNA"/>
</dbReference>
<name>A0A1Y4R1E0_9ENTE</name>
<gene>
    <name evidence="1" type="ORF">B5E88_02715</name>
</gene>
<evidence type="ECO:0000313" key="1">
    <source>
        <dbReference type="EMBL" id="OUQ11385.1"/>
    </source>
</evidence>
<dbReference type="Proteomes" id="UP000196074">
    <property type="component" value="Unassembled WGS sequence"/>
</dbReference>
<organism evidence="1 2">
    <name type="scientific">Enterococcus cecorum</name>
    <dbReference type="NCBI Taxonomy" id="44008"/>
    <lineage>
        <taxon>Bacteria</taxon>
        <taxon>Bacillati</taxon>
        <taxon>Bacillota</taxon>
        <taxon>Bacilli</taxon>
        <taxon>Lactobacillales</taxon>
        <taxon>Enterococcaceae</taxon>
        <taxon>Enterococcus</taxon>
    </lineage>
</organism>
<evidence type="ECO:0000313" key="2">
    <source>
        <dbReference type="Proteomes" id="UP000196074"/>
    </source>
</evidence>
<comment type="caution">
    <text evidence="1">The sequence shown here is derived from an EMBL/GenBank/DDBJ whole genome shotgun (WGS) entry which is preliminary data.</text>
</comment>
<dbReference type="AlphaFoldDB" id="A0A1Y4R1E0"/>
<proteinExistence type="predicted"/>
<reference evidence="2" key="1">
    <citation type="submission" date="2017-04" db="EMBL/GenBank/DDBJ databases">
        <title>Function of individual gut microbiota members based on whole genome sequencing of pure cultures obtained from chicken caecum.</title>
        <authorList>
            <person name="Medvecky M."/>
            <person name="Cejkova D."/>
            <person name="Polansky O."/>
            <person name="Karasova D."/>
            <person name="Kubasova T."/>
            <person name="Cizek A."/>
            <person name="Rychlik I."/>
        </authorList>
    </citation>
    <scope>NUCLEOTIDE SEQUENCE [LARGE SCALE GENOMIC DNA]</scope>
    <source>
        <strain evidence="2">An144</strain>
    </source>
</reference>
<accession>A0A1Y4R1E0</accession>